<dbReference type="EMBL" id="JAUEPU010000045">
    <property type="protein sequence ID" value="KAK0486746.1"/>
    <property type="molecule type" value="Genomic_DNA"/>
</dbReference>
<evidence type="ECO:0000313" key="2">
    <source>
        <dbReference type="Proteomes" id="UP001175228"/>
    </source>
</evidence>
<keyword evidence="2" id="KW-1185">Reference proteome</keyword>
<reference evidence="1" key="1">
    <citation type="submission" date="2023-06" db="EMBL/GenBank/DDBJ databases">
        <authorList>
            <consortium name="Lawrence Berkeley National Laboratory"/>
            <person name="Ahrendt S."/>
            <person name="Sahu N."/>
            <person name="Indic B."/>
            <person name="Wong-Bajracharya J."/>
            <person name="Merenyi Z."/>
            <person name="Ke H.-M."/>
            <person name="Monk M."/>
            <person name="Kocsube S."/>
            <person name="Drula E."/>
            <person name="Lipzen A."/>
            <person name="Balint B."/>
            <person name="Henrissat B."/>
            <person name="Andreopoulos B."/>
            <person name="Martin F.M."/>
            <person name="Harder C.B."/>
            <person name="Rigling D."/>
            <person name="Ford K.L."/>
            <person name="Foster G.D."/>
            <person name="Pangilinan J."/>
            <person name="Papanicolaou A."/>
            <person name="Barry K."/>
            <person name="LaButti K."/>
            <person name="Viragh M."/>
            <person name="Koriabine M."/>
            <person name="Yan M."/>
            <person name="Riley R."/>
            <person name="Champramary S."/>
            <person name="Plett K.L."/>
            <person name="Tsai I.J."/>
            <person name="Slot J."/>
            <person name="Sipos G."/>
            <person name="Plett J."/>
            <person name="Nagy L.G."/>
            <person name="Grigoriev I.V."/>
        </authorList>
    </citation>
    <scope>NUCLEOTIDE SEQUENCE</scope>
    <source>
        <strain evidence="1">HWK02</strain>
    </source>
</reference>
<sequence length="176" mass="18136">MSGVAGVSGAGVGVGVGLVAGGGAGGLGAKYVFINWPVALILVQLYSQNTKEAYLWAERCLSSSASRLSFSLWCWDLLECPLYPRFRFDSAALQTALDLCCIKMSCKLAVVSVPPASVDISASILALMSSQSCSTAETALSKLAFNLSPSSSSISSSLSSAMSFPESGIISQSESA</sequence>
<accession>A0AA39TFW1</accession>
<proteinExistence type="predicted"/>
<comment type="caution">
    <text evidence="1">The sequence shown here is derived from an EMBL/GenBank/DDBJ whole genome shotgun (WGS) entry which is preliminary data.</text>
</comment>
<protein>
    <submittedName>
        <fullName evidence="1">Uncharacterized protein</fullName>
    </submittedName>
</protein>
<dbReference type="AlphaFoldDB" id="A0AA39TFW1"/>
<gene>
    <name evidence="1" type="ORF">EDD18DRAFT_664492</name>
</gene>
<evidence type="ECO:0000313" key="1">
    <source>
        <dbReference type="EMBL" id="KAK0486746.1"/>
    </source>
</evidence>
<organism evidence="1 2">
    <name type="scientific">Armillaria luteobubalina</name>
    <dbReference type="NCBI Taxonomy" id="153913"/>
    <lineage>
        <taxon>Eukaryota</taxon>
        <taxon>Fungi</taxon>
        <taxon>Dikarya</taxon>
        <taxon>Basidiomycota</taxon>
        <taxon>Agaricomycotina</taxon>
        <taxon>Agaricomycetes</taxon>
        <taxon>Agaricomycetidae</taxon>
        <taxon>Agaricales</taxon>
        <taxon>Marasmiineae</taxon>
        <taxon>Physalacriaceae</taxon>
        <taxon>Armillaria</taxon>
    </lineage>
</organism>
<dbReference type="Proteomes" id="UP001175228">
    <property type="component" value="Unassembled WGS sequence"/>
</dbReference>
<name>A0AA39TFW1_9AGAR</name>